<keyword evidence="3" id="KW-1185">Reference proteome</keyword>
<comment type="caution">
    <text evidence="2">The sequence shown here is derived from an EMBL/GenBank/DDBJ whole genome shotgun (WGS) entry which is preliminary data.</text>
</comment>
<name>A0A543AU78_9ACTN</name>
<evidence type="ECO:0000256" key="1">
    <source>
        <dbReference type="SAM" id="Phobius"/>
    </source>
</evidence>
<feature type="transmembrane region" description="Helical" evidence="1">
    <location>
        <begin position="67"/>
        <end position="88"/>
    </location>
</feature>
<dbReference type="InParanoid" id="A0A543AU78"/>
<keyword evidence="1" id="KW-0812">Transmembrane</keyword>
<gene>
    <name evidence="2" type="ORF">FB566_1615</name>
</gene>
<dbReference type="InterPro" id="IPR025339">
    <property type="entry name" value="DUF4245"/>
</dbReference>
<accession>A0A543AU78</accession>
<keyword evidence="1" id="KW-1133">Transmembrane helix</keyword>
<dbReference type="Pfam" id="PF14030">
    <property type="entry name" value="DUF4245"/>
    <property type="match status" value="1"/>
</dbReference>
<proteinExistence type="predicted"/>
<evidence type="ECO:0000313" key="3">
    <source>
        <dbReference type="Proteomes" id="UP000317043"/>
    </source>
</evidence>
<dbReference type="Proteomes" id="UP000317043">
    <property type="component" value="Unassembled WGS sequence"/>
</dbReference>
<sequence>MSSRSGGSSLWVSERGRFQVGAPRWLTLCRGRDGSRRGIGEDEVMNATQETVKPKPSGRPDRRPRDMVLSLAVLLVPIGVIFLVWGFLTSETPVSEIDPTPAYIQAEGLGLDVTEPEGLSQEWRPLSSGVNQADGLVTLRVGYYTPSGGGMQFIASQVDSAELIEAELNQSPRLLGPVTVGDVTWQSYVTAKGTTALVYTDESMTLIVHGDTTVEELQEFAMVLG</sequence>
<keyword evidence="1" id="KW-0472">Membrane</keyword>
<dbReference type="EMBL" id="VFOW01000001">
    <property type="protein sequence ID" value="TQL76095.1"/>
    <property type="molecule type" value="Genomic_DNA"/>
</dbReference>
<dbReference type="AlphaFoldDB" id="A0A543AU78"/>
<evidence type="ECO:0000313" key="2">
    <source>
        <dbReference type="EMBL" id="TQL76095.1"/>
    </source>
</evidence>
<reference evidence="2 3" key="1">
    <citation type="submission" date="2019-06" db="EMBL/GenBank/DDBJ databases">
        <title>Sequencing the genomes of 1000 actinobacteria strains.</title>
        <authorList>
            <person name="Klenk H.-P."/>
        </authorList>
    </citation>
    <scope>NUCLEOTIDE SEQUENCE [LARGE SCALE GENOMIC DNA]</scope>
    <source>
        <strain evidence="2 3">DSM 45928</strain>
    </source>
</reference>
<protein>
    <submittedName>
        <fullName evidence="2">Uncharacterized protein DUF4245</fullName>
    </submittedName>
</protein>
<organism evidence="2 3">
    <name type="scientific">Stackebrandtia endophytica</name>
    <dbReference type="NCBI Taxonomy" id="1496996"/>
    <lineage>
        <taxon>Bacteria</taxon>
        <taxon>Bacillati</taxon>
        <taxon>Actinomycetota</taxon>
        <taxon>Actinomycetes</taxon>
        <taxon>Glycomycetales</taxon>
        <taxon>Glycomycetaceae</taxon>
        <taxon>Stackebrandtia</taxon>
    </lineage>
</organism>